<dbReference type="InterPro" id="IPR011583">
    <property type="entry name" value="Chitinase_II/V-like_cat"/>
</dbReference>
<dbReference type="EMBL" id="JABRWJ010000001">
    <property type="protein sequence ID" value="NRF66187.1"/>
    <property type="molecule type" value="Genomic_DNA"/>
</dbReference>
<evidence type="ECO:0000256" key="2">
    <source>
        <dbReference type="ARBA" id="ARBA00012729"/>
    </source>
</evidence>
<evidence type="ECO:0000256" key="5">
    <source>
        <dbReference type="ARBA" id="ARBA00023295"/>
    </source>
</evidence>
<keyword evidence="5 6" id="KW-0326">Glycosidase</keyword>
<protein>
    <recommendedName>
        <fullName evidence="2">chitinase</fullName>
        <ecNumber evidence="2">3.2.1.14</ecNumber>
    </recommendedName>
</protein>
<evidence type="ECO:0000256" key="4">
    <source>
        <dbReference type="ARBA" id="ARBA00023024"/>
    </source>
</evidence>
<dbReference type="InterPro" id="IPR017853">
    <property type="entry name" value="GH"/>
</dbReference>
<feature type="domain" description="GH18" evidence="9">
    <location>
        <begin position="53"/>
        <end position="427"/>
    </location>
</feature>
<dbReference type="PANTHER" id="PTHR11177">
    <property type="entry name" value="CHITINASE"/>
    <property type="match status" value="1"/>
</dbReference>
<dbReference type="Gene3D" id="3.20.20.80">
    <property type="entry name" value="Glycosidases"/>
    <property type="match status" value="1"/>
</dbReference>
<evidence type="ECO:0000259" key="9">
    <source>
        <dbReference type="PROSITE" id="PS51910"/>
    </source>
</evidence>
<comment type="similarity">
    <text evidence="7">Belongs to the glycosyl hydrolase 18 family.</text>
</comment>
<dbReference type="InterPro" id="IPR001223">
    <property type="entry name" value="Glyco_hydro18_cat"/>
</dbReference>
<dbReference type="Proteomes" id="UP000737171">
    <property type="component" value="Unassembled WGS sequence"/>
</dbReference>
<evidence type="ECO:0000256" key="7">
    <source>
        <dbReference type="RuleBase" id="RU004453"/>
    </source>
</evidence>
<dbReference type="CDD" id="cd06548">
    <property type="entry name" value="GH18_chitinase"/>
    <property type="match status" value="1"/>
</dbReference>
<evidence type="ECO:0000313" key="11">
    <source>
        <dbReference type="Proteomes" id="UP000737171"/>
    </source>
</evidence>
<comment type="catalytic activity">
    <reaction evidence="1">
        <text>Random endo-hydrolysis of N-acetyl-beta-D-glucosaminide (1-&gt;4)-beta-linkages in chitin and chitodextrins.</text>
        <dbReference type="EC" id="3.2.1.14"/>
    </reaction>
</comment>
<dbReference type="PROSITE" id="PS01095">
    <property type="entry name" value="GH18_1"/>
    <property type="match status" value="1"/>
</dbReference>
<dbReference type="Pfam" id="PF00704">
    <property type="entry name" value="Glyco_hydro_18"/>
    <property type="match status" value="1"/>
</dbReference>
<accession>A0ABX2EBN6</accession>
<feature type="signal peptide" evidence="8">
    <location>
        <begin position="1"/>
        <end position="27"/>
    </location>
</feature>
<evidence type="ECO:0000256" key="1">
    <source>
        <dbReference type="ARBA" id="ARBA00000822"/>
    </source>
</evidence>
<dbReference type="SUPFAM" id="SSF54556">
    <property type="entry name" value="Chitinase insertion domain"/>
    <property type="match status" value="1"/>
</dbReference>
<dbReference type="EC" id="3.2.1.14" evidence="2"/>
<dbReference type="PROSITE" id="PS51910">
    <property type="entry name" value="GH18_2"/>
    <property type="match status" value="1"/>
</dbReference>
<dbReference type="GO" id="GO:0016787">
    <property type="term" value="F:hydrolase activity"/>
    <property type="evidence" value="ECO:0007669"/>
    <property type="project" value="UniProtKB-KW"/>
</dbReference>
<proteinExistence type="inferred from homology"/>
<dbReference type="InterPro" id="IPR050314">
    <property type="entry name" value="Glycosyl_Hydrlase_18"/>
</dbReference>
<dbReference type="InterPro" id="IPR001579">
    <property type="entry name" value="Glyco_hydro_18_chit_AS"/>
</dbReference>
<keyword evidence="4" id="KW-0146">Chitin degradation</keyword>
<name>A0ABX2EBN6_9BURK</name>
<keyword evidence="4" id="KW-0119">Carbohydrate metabolism</keyword>
<comment type="caution">
    <text evidence="10">The sequence shown here is derived from an EMBL/GenBank/DDBJ whole genome shotgun (WGS) entry which is preliminary data.</text>
</comment>
<evidence type="ECO:0000256" key="3">
    <source>
        <dbReference type="ARBA" id="ARBA00022801"/>
    </source>
</evidence>
<gene>
    <name evidence="10" type="ORF">HLB44_04250</name>
</gene>
<dbReference type="PANTHER" id="PTHR11177:SF317">
    <property type="entry name" value="CHITINASE 12-RELATED"/>
    <property type="match status" value="1"/>
</dbReference>
<keyword evidence="4" id="KW-0624">Polysaccharide degradation</keyword>
<keyword evidence="11" id="KW-1185">Reference proteome</keyword>
<dbReference type="SUPFAM" id="SSF51445">
    <property type="entry name" value="(Trans)glycosidases"/>
    <property type="match status" value="1"/>
</dbReference>
<feature type="chain" id="PRO_5045814647" description="chitinase" evidence="8">
    <location>
        <begin position="28"/>
        <end position="429"/>
    </location>
</feature>
<evidence type="ECO:0000313" key="10">
    <source>
        <dbReference type="EMBL" id="NRF66187.1"/>
    </source>
</evidence>
<sequence length="429" mass="45570">MTMFRTLRAAATLALLATCAFAGTAFAAGPAARAAPHPTFGAGWRAFVPDPGRVVGVYIPNWEPPALMERLPPGSVTHALYAFLRICGPGQLPKDEAACAQRQAFQLASSDTEKTFDAAFTKLKQREPALKVLASVGGWGGSDPFFHFVNEPARRAVFVASAADFLRAHPAFDGIDIDWEHPTSNGSANGVALGAPEDGEGYAALMHDLRRALDALGSQTQRRYLVTSAVNTTDAIVKKVNFRAAAPALDLIFMMTYDHYGSWSAAAGHHAALRDSRPGANDSLAGAVQAMGEAGVPKAKLVAGVAMYGRGFEGVQPLRGGQFSGAPKSGPFPPGDGSLTYREIAALYLDAQGRGKGGFRVMLDPLTLGYGLWSPSTKRYLGYDDPRAVLAKGIYARREGLAGVFAWELSQDNGDLLDAMNRGMGKRPR</sequence>
<keyword evidence="8" id="KW-0732">Signal</keyword>
<keyword evidence="3 6" id="KW-0378">Hydrolase</keyword>
<dbReference type="InterPro" id="IPR029070">
    <property type="entry name" value="Chitinase_insertion_sf"/>
</dbReference>
<evidence type="ECO:0000256" key="6">
    <source>
        <dbReference type="RuleBase" id="RU000489"/>
    </source>
</evidence>
<evidence type="ECO:0000256" key="8">
    <source>
        <dbReference type="SAM" id="SignalP"/>
    </source>
</evidence>
<dbReference type="Gene3D" id="3.10.50.10">
    <property type="match status" value="1"/>
</dbReference>
<dbReference type="SMART" id="SM00636">
    <property type="entry name" value="Glyco_18"/>
    <property type="match status" value="1"/>
</dbReference>
<reference evidence="10 11" key="1">
    <citation type="submission" date="2020-05" db="EMBL/GenBank/DDBJ databases">
        <title>Aquincola sp. isolate from soil.</title>
        <authorList>
            <person name="Han J."/>
            <person name="Kim D.-U."/>
        </authorList>
    </citation>
    <scope>NUCLEOTIDE SEQUENCE [LARGE SCALE GENOMIC DNA]</scope>
    <source>
        <strain evidence="10 11">S2</strain>
    </source>
</reference>
<organism evidence="10 11">
    <name type="scientific">Pseudaquabacterium terrae</name>
    <dbReference type="NCBI Taxonomy" id="2732868"/>
    <lineage>
        <taxon>Bacteria</taxon>
        <taxon>Pseudomonadati</taxon>
        <taxon>Pseudomonadota</taxon>
        <taxon>Betaproteobacteria</taxon>
        <taxon>Burkholderiales</taxon>
        <taxon>Sphaerotilaceae</taxon>
        <taxon>Pseudaquabacterium</taxon>
    </lineage>
</organism>